<gene>
    <name evidence="3" type="ORF">EB796_019023</name>
</gene>
<dbReference type="SUPFAM" id="SSF54236">
    <property type="entry name" value="Ubiquitin-like"/>
    <property type="match status" value="1"/>
</dbReference>
<keyword evidence="4" id="KW-1185">Reference proteome</keyword>
<reference evidence="3" key="1">
    <citation type="submission" date="2020-06" db="EMBL/GenBank/DDBJ databases">
        <title>Draft genome of Bugula neritina, a colonial animal packing powerful symbionts and potential medicines.</title>
        <authorList>
            <person name="Rayko M."/>
        </authorList>
    </citation>
    <scope>NUCLEOTIDE SEQUENCE [LARGE SCALE GENOMIC DNA]</scope>
    <source>
        <strain evidence="3">Kwan_BN1</strain>
    </source>
</reference>
<dbReference type="InterPro" id="IPR033593">
    <property type="entry name" value="N-RASSF"/>
</dbReference>
<feature type="domain" description="Ras-associating" evidence="2">
    <location>
        <begin position="2"/>
        <end position="85"/>
    </location>
</feature>
<dbReference type="OrthoDB" id="10051571at2759"/>
<evidence type="ECO:0000313" key="4">
    <source>
        <dbReference type="Proteomes" id="UP000593567"/>
    </source>
</evidence>
<dbReference type="InterPro" id="IPR029071">
    <property type="entry name" value="Ubiquitin-like_domsf"/>
</dbReference>
<feature type="compositionally biased region" description="Polar residues" evidence="1">
    <location>
        <begin position="112"/>
        <end position="122"/>
    </location>
</feature>
<dbReference type="AlphaFoldDB" id="A0A7J7J8W3"/>
<feature type="compositionally biased region" description="Polar residues" evidence="1">
    <location>
        <begin position="201"/>
        <end position="218"/>
    </location>
</feature>
<proteinExistence type="predicted"/>
<evidence type="ECO:0000259" key="2">
    <source>
        <dbReference type="PROSITE" id="PS50200"/>
    </source>
</evidence>
<organism evidence="3 4">
    <name type="scientific">Bugula neritina</name>
    <name type="common">Brown bryozoan</name>
    <name type="synonym">Sertularia neritina</name>
    <dbReference type="NCBI Taxonomy" id="10212"/>
    <lineage>
        <taxon>Eukaryota</taxon>
        <taxon>Metazoa</taxon>
        <taxon>Spiralia</taxon>
        <taxon>Lophotrochozoa</taxon>
        <taxon>Bryozoa</taxon>
        <taxon>Gymnolaemata</taxon>
        <taxon>Cheilostomatida</taxon>
        <taxon>Flustrina</taxon>
        <taxon>Buguloidea</taxon>
        <taxon>Bugulidae</taxon>
        <taxon>Bugula</taxon>
    </lineage>
</organism>
<feature type="compositionally biased region" description="Basic and acidic residues" evidence="1">
    <location>
        <begin position="219"/>
        <end position="256"/>
    </location>
</feature>
<feature type="region of interest" description="Disordered" evidence="1">
    <location>
        <begin position="88"/>
        <end position="184"/>
    </location>
</feature>
<dbReference type="InterPro" id="IPR000159">
    <property type="entry name" value="RA_dom"/>
</dbReference>
<dbReference type="GO" id="GO:0007165">
    <property type="term" value="P:signal transduction"/>
    <property type="evidence" value="ECO:0007669"/>
    <property type="project" value="InterPro"/>
</dbReference>
<dbReference type="EMBL" id="VXIV02002817">
    <property type="protein sequence ID" value="KAF6022672.1"/>
    <property type="molecule type" value="Genomic_DNA"/>
</dbReference>
<feature type="compositionally biased region" description="Low complexity" evidence="1">
    <location>
        <begin position="164"/>
        <end position="174"/>
    </location>
</feature>
<protein>
    <submittedName>
        <fullName evidence="3">RASSF8</fullName>
    </submittedName>
</protein>
<evidence type="ECO:0000313" key="3">
    <source>
        <dbReference type="EMBL" id="KAF6022672.1"/>
    </source>
</evidence>
<dbReference type="PANTHER" id="PTHR15286">
    <property type="entry name" value="RAS-ASSOCIATING DOMAIN CONTAINING PROTEIN"/>
    <property type="match status" value="1"/>
</dbReference>
<feature type="region of interest" description="Disordered" evidence="1">
    <location>
        <begin position="199"/>
        <end position="256"/>
    </location>
</feature>
<name>A0A7J7J8W3_BUGNE</name>
<accession>A0A7J7J8W3</accession>
<dbReference type="PANTHER" id="PTHR15286:SF6">
    <property type="entry name" value="GH01133P"/>
    <property type="match status" value="1"/>
</dbReference>
<dbReference type="Proteomes" id="UP000593567">
    <property type="component" value="Unassembled WGS sequence"/>
</dbReference>
<dbReference type="InterPro" id="IPR048942">
    <property type="entry name" value="ASPP2-like_RA"/>
</dbReference>
<dbReference type="Gene3D" id="3.10.20.90">
    <property type="entry name" value="Phosphatidylinositol 3-kinase Catalytic Subunit, Chain A, domain 1"/>
    <property type="match status" value="1"/>
</dbReference>
<dbReference type="PROSITE" id="PS50200">
    <property type="entry name" value="RA"/>
    <property type="match status" value="1"/>
</dbReference>
<evidence type="ECO:0000256" key="1">
    <source>
        <dbReference type="SAM" id="MobiDB-lite"/>
    </source>
</evidence>
<comment type="caution">
    <text evidence="3">The sequence shown here is derived from an EMBL/GenBank/DDBJ whole genome shotgun (WGS) entry which is preliminary data.</text>
</comment>
<dbReference type="Pfam" id="PF21801">
    <property type="entry name" value="ASPP2-like_RA"/>
    <property type="match status" value="1"/>
</dbReference>
<dbReference type="SMART" id="SM00314">
    <property type="entry name" value="RA"/>
    <property type="match status" value="1"/>
</dbReference>
<sequence length="488" mass="55890">MDSMELRVWIGTVQRVIAGVSPTTTSEQVIIALAQATGKTGRFSLFEKWRNYERPLAPHDCPLHVIQRYGDSAPQVKFILRRTGEVSGAQRRLAEAKSPKPQKRRSAIKKSMSFSGTVSPSFSPKPFQTKDPIAEDDCHSDQANSESSRKSDPPSDSALNPPHSLTSWSESSRLSPPPFQHYYPDVHEGAQATELDYSKARGSNSVSSISSTDQLQSRLTEDVRTKRPKARDRSVERRDHRSKTETRHRERKEENVAREYAELQQSIAAYERRLEDETKKLHNLEQDISSITTEEEAKWVQLYKLRENVGEAALKLEDLENMLDDYDDVLLSEELNVLLRRRHEINKEMTDMQNEIERHDGLLVETKEASRQLTVDIEEVSKETDELQESIDTSIEEISQIQKQVDSKDRFLEEAEKGYLSACEDHKEAELILKKRRQMIVELERELREFNLKNFISTGFSEKYVNSAAETLTIPNNSNSNTNNGLLI</sequence>